<reference evidence="1 2" key="2">
    <citation type="journal article" date="2022" name="Mol. Ecol. Resour.">
        <title>The genomes of chicory, endive, great burdock and yacon provide insights into Asteraceae paleo-polyploidization history and plant inulin production.</title>
        <authorList>
            <person name="Fan W."/>
            <person name="Wang S."/>
            <person name="Wang H."/>
            <person name="Wang A."/>
            <person name="Jiang F."/>
            <person name="Liu H."/>
            <person name="Zhao H."/>
            <person name="Xu D."/>
            <person name="Zhang Y."/>
        </authorList>
    </citation>
    <scope>NUCLEOTIDE SEQUENCE [LARGE SCALE GENOMIC DNA]</scope>
    <source>
        <strain evidence="2">cv. Punajuju</strain>
        <tissue evidence="1">Leaves</tissue>
    </source>
</reference>
<evidence type="ECO:0000313" key="1">
    <source>
        <dbReference type="EMBL" id="KAI3688682.1"/>
    </source>
</evidence>
<reference evidence="2" key="1">
    <citation type="journal article" date="2022" name="Mol. Ecol. Resour.">
        <title>The genomes of chicory, endive, great burdock and yacon provide insights into Asteraceae palaeo-polyploidization history and plant inulin production.</title>
        <authorList>
            <person name="Fan W."/>
            <person name="Wang S."/>
            <person name="Wang H."/>
            <person name="Wang A."/>
            <person name="Jiang F."/>
            <person name="Liu H."/>
            <person name="Zhao H."/>
            <person name="Xu D."/>
            <person name="Zhang Y."/>
        </authorList>
    </citation>
    <scope>NUCLEOTIDE SEQUENCE [LARGE SCALE GENOMIC DNA]</scope>
    <source>
        <strain evidence="2">cv. Punajuju</strain>
    </source>
</reference>
<protein>
    <submittedName>
        <fullName evidence="1">Uncharacterized protein</fullName>
    </submittedName>
</protein>
<gene>
    <name evidence="1" type="ORF">L2E82_46441</name>
</gene>
<dbReference type="Proteomes" id="UP001055811">
    <property type="component" value="Linkage Group LG09"/>
</dbReference>
<comment type="caution">
    <text evidence="1">The sequence shown here is derived from an EMBL/GenBank/DDBJ whole genome shotgun (WGS) entry which is preliminary data.</text>
</comment>
<dbReference type="EMBL" id="CM042017">
    <property type="protein sequence ID" value="KAI3688682.1"/>
    <property type="molecule type" value="Genomic_DNA"/>
</dbReference>
<name>A0ACB8YT36_CICIN</name>
<sequence>MDDRDLVSLWRFHYLRLKNAEGHHEEHPTQPRRRWRWRWWRRLMGKKRFGVRVSGLRKVFRRRKMGRKTKAFRISALKVSWEKTLKRLKKNHQYRVVESEIRVA</sequence>
<organism evidence="1 2">
    <name type="scientific">Cichorium intybus</name>
    <name type="common">Chicory</name>
    <dbReference type="NCBI Taxonomy" id="13427"/>
    <lineage>
        <taxon>Eukaryota</taxon>
        <taxon>Viridiplantae</taxon>
        <taxon>Streptophyta</taxon>
        <taxon>Embryophyta</taxon>
        <taxon>Tracheophyta</taxon>
        <taxon>Spermatophyta</taxon>
        <taxon>Magnoliopsida</taxon>
        <taxon>eudicotyledons</taxon>
        <taxon>Gunneridae</taxon>
        <taxon>Pentapetalae</taxon>
        <taxon>asterids</taxon>
        <taxon>campanulids</taxon>
        <taxon>Asterales</taxon>
        <taxon>Asteraceae</taxon>
        <taxon>Cichorioideae</taxon>
        <taxon>Cichorieae</taxon>
        <taxon>Cichoriinae</taxon>
        <taxon>Cichorium</taxon>
    </lineage>
</organism>
<proteinExistence type="predicted"/>
<accession>A0ACB8YT36</accession>
<keyword evidence="2" id="KW-1185">Reference proteome</keyword>
<evidence type="ECO:0000313" key="2">
    <source>
        <dbReference type="Proteomes" id="UP001055811"/>
    </source>
</evidence>